<dbReference type="Proteomes" id="UP001157418">
    <property type="component" value="Unassembled WGS sequence"/>
</dbReference>
<dbReference type="FunFam" id="3.30.1180.20:FF:000008">
    <property type="entry name" value="Uncharacterized protein"/>
    <property type="match status" value="1"/>
</dbReference>
<organism evidence="8 9">
    <name type="scientific">Lactuca virosa</name>
    <dbReference type="NCBI Taxonomy" id="75947"/>
    <lineage>
        <taxon>Eukaryota</taxon>
        <taxon>Viridiplantae</taxon>
        <taxon>Streptophyta</taxon>
        <taxon>Embryophyta</taxon>
        <taxon>Tracheophyta</taxon>
        <taxon>Spermatophyta</taxon>
        <taxon>Magnoliopsida</taxon>
        <taxon>eudicotyledons</taxon>
        <taxon>Gunneridae</taxon>
        <taxon>Pentapetalae</taxon>
        <taxon>asterids</taxon>
        <taxon>campanulids</taxon>
        <taxon>Asterales</taxon>
        <taxon>Asteraceae</taxon>
        <taxon>Cichorioideae</taxon>
        <taxon>Cichorieae</taxon>
        <taxon>Lactucinae</taxon>
        <taxon>Lactuca</taxon>
    </lineage>
</organism>
<reference evidence="8 9" key="1">
    <citation type="submission" date="2022-01" db="EMBL/GenBank/DDBJ databases">
        <authorList>
            <person name="Xiong W."/>
            <person name="Schranz E."/>
        </authorList>
    </citation>
    <scope>NUCLEOTIDE SEQUENCE [LARGE SCALE GENOMIC DNA]</scope>
</reference>
<comment type="caution">
    <text evidence="8">The sequence shown here is derived from an EMBL/GenBank/DDBJ whole genome shotgun (WGS) entry which is preliminary data.</text>
</comment>
<dbReference type="InterPro" id="IPR044644">
    <property type="entry name" value="DinF-like"/>
</dbReference>
<evidence type="ECO:0000256" key="6">
    <source>
        <dbReference type="SAM" id="Phobius"/>
    </source>
</evidence>
<dbReference type="InterPro" id="IPR004006">
    <property type="entry name" value="DhaK_dom"/>
</dbReference>
<comment type="similarity">
    <text evidence="2">Belongs to the multi antimicrobial extrusion (MATE) (TC 2.A.66.1) family.</text>
</comment>
<evidence type="ECO:0000313" key="9">
    <source>
        <dbReference type="Proteomes" id="UP001157418"/>
    </source>
</evidence>
<dbReference type="AlphaFoldDB" id="A0AAU9N637"/>
<sequence length="295" mass="31928">MKDSWGPLKSRAVVSVIHGVDDVILYLYLGYGIAGATWATTVSQVVVGFMMIEALKDKGYNGYVIAVPSPTELFQIFKLIAAVFIMMMSKVEFCSLLVYFATSMGTQTVVEHQVLVQVYCMFAVGAEHLSQTAQSFMPKLIYGAKRSLSKERMMLKLLVIIGASCGLILGATGTIVPWLFSQIFSPDPHVIKEASDDNTAAQGPFQGADNTTAQGPFLVTGGTPLMELMIDAGKAVPILQLEHGVAVVRVYTGSFMTSLDMAGFSISIMKAEQTILQRLDVATKALHWPVGVDGW</sequence>
<keyword evidence="3 6" id="KW-0812">Transmembrane</keyword>
<feature type="transmembrane region" description="Helical" evidence="6">
    <location>
        <begin position="76"/>
        <end position="102"/>
    </location>
</feature>
<dbReference type="Pfam" id="PF02733">
    <property type="entry name" value="Dak1"/>
    <property type="match status" value="1"/>
</dbReference>
<evidence type="ECO:0000259" key="7">
    <source>
        <dbReference type="PROSITE" id="PS51481"/>
    </source>
</evidence>
<proteinExistence type="inferred from homology"/>
<evidence type="ECO:0000256" key="4">
    <source>
        <dbReference type="ARBA" id="ARBA00022989"/>
    </source>
</evidence>
<feature type="transmembrane region" description="Helical" evidence="6">
    <location>
        <begin position="157"/>
        <end position="180"/>
    </location>
</feature>
<dbReference type="GO" id="GO:0006071">
    <property type="term" value="P:glycerol metabolic process"/>
    <property type="evidence" value="ECO:0007669"/>
    <property type="project" value="InterPro"/>
</dbReference>
<evidence type="ECO:0000256" key="3">
    <source>
        <dbReference type="ARBA" id="ARBA00022692"/>
    </source>
</evidence>
<dbReference type="GO" id="GO:0016020">
    <property type="term" value="C:membrane"/>
    <property type="evidence" value="ECO:0007669"/>
    <property type="project" value="UniProtKB-SubCell"/>
</dbReference>
<name>A0AAU9N637_9ASTR</name>
<feature type="transmembrane region" description="Helical" evidence="6">
    <location>
        <begin position="35"/>
        <end position="55"/>
    </location>
</feature>
<evidence type="ECO:0000313" key="8">
    <source>
        <dbReference type="EMBL" id="CAH1435833.1"/>
    </source>
</evidence>
<gene>
    <name evidence="8" type="ORF">LVIROSA_LOCUS22242</name>
</gene>
<keyword evidence="5 6" id="KW-0472">Membrane</keyword>
<dbReference type="Gene3D" id="3.30.1180.20">
    <property type="entry name" value="Dihydroxyacetone kinase, domain 2"/>
    <property type="match status" value="1"/>
</dbReference>
<dbReference type="SUPFAM" id="SSF82549">
    <property type="entry name" value="DAK1/DegV-like"/>
    <property type="match status" value="1"/>
</dbReference>
<keyword evidence="4 6" id="KW-1133">Transmembrane helix</keyword>
<evidence type="ECO:0000256" key="5">
    <source>
        <dbReference type="ARBA" id="ARBA00023136"/>
    </source>
</evidence>
<dbReference type="PANTHER" id="PTHR42893">
    <property type="entry name" value="PROTEIN DETOXIFICATION 44, CHLOROPLASTIC-RELATED"/>
    <property type="match status" value="1"/>
</dbReference>
<evidence type="ECO:0000256" key="2">
    <source>
        <dbReference type="ARBA" id="ARBA00010199"/>
    </source>
</evidence>
<accession>A0AAU9N637</accession>
<evidence type="ECO:0000256" key="1">
    <source>
        <dbReference type="ARBA" id="ARBA00004141"/>
    </source>
</evidence>
<protein>
    <recommendedName>
        <fullName evidence="7">DhaK domain-containing protein</fullName>
    </recommendedName>
</protein>
<dbReference type="PROSITE" id="PS51481">
    <property type="entry name" value="DHAK"/>
    <property type="match status" value="1"/>
</dbReference>
<dbReference type="PANTHER" id="PTHR42893:SF9">
    <property type="entry name" value="PROTEIN DETOXIFICATION 46, CHLOROPLASTIC"/>
    <property type="match status" value="1"/>
</dbReference>
<dbReference type="GO" id="GO:0004371">
    <property type="term" value="F:glycerone kinase activity"/>
    <property type="evidence" value="ECO:0007669"/>
    <property type="project" value="InterPro"/>
</dbReference>
<dbReference type="EMBL" id="CAKMRJ010004445">
    <property type="protein sequence ID" value="CAH1435833.1"/>
    <property type="molecule type" value="Genomic_DNA"/>
</dbReference>
<feature type="domain" description="DhaK" evidence="7">
    <location>
        <begin position="1"/>
        <end position="288"/>
    </location>
</feature>
<comment type="subcellular location">
    <subcellularLocation>
        <location evidence="1">Membrane</location>
        <topology evidence="1">Multi-pass membrane protein</topology>
    </subcellularLocation>
</comment>
<keyword evidence="9" id="KW-1185">Reference proteome</keyword>